<evidence type="ECO:0000313" key="1">
    <source>
        <dbReference type="EMBL" id="GFR68748.1"/>
    </source>
</evidence>
<dbReference type="AlphaFoldDB" id="A0AAV4F7R0"/>
<name>A0AAV4F7R0_9GAST</name>
<proteinExistence type="predicted"/>
<evidence type="ECO:0000313" key="2">
    <source>
        <dbReference type="Proteomes" id="UP000762676"/>
    </source>
</evidence>
<dbReference type="EMBL" id="BMAT01004136">
    <property type="protein sequence ID" value="GFR68748.1"/>
    <property type="molecule type" value="Genomic_DNA"/>
</dbReference>
<gene>
    <name evidence="1" type="ORF">ElyMa_002028900</name>
</gene>
<organism evidence="1 2">
    <name type="scientific">Elysia marginata</name>
    <dbReference type="NCBI Taxonomy" id="1093978"/>
    <lineage>
        <taxon>Eukaryota</taxon>
        <taxon>Metazoa</taxon>
        <taxon>Spiralia</taxon>
        <taxon>Lophotrochozoa</taxon>
        <taxon>Mollusca</taxon>
        <taxon>Gastropoda</taxon>
        <taxon>Heterobranchia</taxon>
        <taxon>Euthyneura</taxon>
        <taxon>Panpulmonata</taxon>
        <taxon>Sacoglossa</taxon>
        <taxon>Placobranchoidea</taxon>
        <taxon>Plakobranchidae</taxon>
        <taxon>Elysia</taxon>
    </lineage>
</organism>
<sequence length="134" mass="15264">MPEDRSITTSGLSRFVKPTWRKSLFAKEWCGDRRLEVWMGLLLEKKTETEVSLMHNVFPIPLPCFKTTCRELESLPDFTVITCLRAPLVTGDSFELTQQVSKRSQRAMLPFLSTISTTLRPATAQKTLNRALST</sequence>
<protein>
    <submittedName>
        <fullName evidence="1">Uncharacterized protein</fullName>
    </submittedName>
</protein>
<accession>A0AAV4F7R0</accession>
<comment type="caution">
    <text evidence="1">The sequence shown here is derived from an EMBL/GenBank/DDBJ whole genome shotgun (WGS) entry which is preliminary data.</text>
</comment>
<dbReference type="Proteomes" id="UP000762676">
    <property type="component" value="Unassembled WGS sequence"/>
</dbReference>
<keyword evidence="2" id="KW-1185">Reference proteome</keyword>
<reference evidence="1 2" key="1">
    <citation type="journal article" date="2021" name="Elife">
        <title>Chloroplast acquisition without the gene transfer in kleptoplastic sea slugs, Plakobranchus ocellatus.</title>
        <authorList>
            <person name="Maeda T."/>
            <person name="Takahashi S."/>
            <person name="Yoshida T."/>
            <person name="Shimamura S."/>
            <person name="Takaki Y."/>
            <person name="Nagai Y."/>
            <person name="Toyoda A."/>
            <person name="Suzuki Y."/>
            <person name="Arimoto A."/>
            <person name="Ishii H."/>
            <person name="Satoh N."/>
            <person name="Nishiyama T."/>
            <person name="Hasebe M."/>
            <person name="Maruyama T."/>
            <person name="Minagawa J."/>
            <person name="Obokata J."/>
            <person name="Shigenobu S."/>
        </authorList>
    </citation>
    <scope>NUCLEOTIDE SEQUENCE [LARGE SCALE GENOMIC DNA]</scope>
</reference>